<dbReference type="InterPro" id="IPR027417">
    <property type="entry name" value="P-loop_NTPase"/>
</dbReference>
<feature type="domain" description="Helicase C-terminal" evidence="3">
    <location>
        <begin position="486"/>
        <end position="649"/>
    </location>
</feature>
<accession>A0A1H8VVA9</accession>
<dbReference type="SMART" id="SM00490">
    <property type="entry name" value="HELICc"/>
    <property type="match status" value="1"/>
</dbReference>
<dbReference type="InterPro" id="IPR047187">
    <property type="entry name" value="SF1_C_Upf1"/>
</dbReference>
<dbReference type="InterPro" id="IPR025103">
    <property type="entry name" value="DUF4011"/>
</dbReference>
<dbReference type="InterPro" id="IPR041025">
    <property type="entry name" value="HNH_repeat"/>
</dbReference>
<dbReference type="InterPro" id="IPR011335">
    <property type="entry name" value="Restrct_endonuc-II-like"/>
</dbReference>
<dbReference type="OrthoDB" id="235771at2157"/>
<dbReference type="SUPFAM" id="SSF52980">
    <property type="entry name" value="Restriction endonuclease-like"/>
    <property type="match status" value="1"/>
</dbReference>
<dbReference type="PANTHER" id="PTHR10887">
    <property type="entry name" value="DNA2/NAM7 HELICASE FAMILY"/>
    <property type="match status" value="1"/>
</dbReference>
<gene>
    <name evidence="4" type="ORF">SAMN05216388_104221</name>
</gene>
<dbReference type="InterPro" id="IPR006935">
    <property type="entry name" value="Helicase/UvrB_N"/>
</dbReference>
<dbReference type="InterPro" id="IPR045055">
    <property type="entry name" value="DNA2/NAM7-like"/>
</dbReference>
<keyword evidence="5" id="KW-1185">Reference proteome</keyword>
<dbReference type="CDD" id="cd18808">
    <property type="entry name" value="SF1_C_Upf1"/>
    <property type="match status" value="1"/>
</dbReference>
<dbReference type="Pfam" id="PF04851">
    <property type="entry name" value="ResIII"/>
    <property type="match status" value="1"/>
</dbReference>
<feature type="region of interest" description="Disordered" evidence="1">
    <location>
        <begin position="726"/>
        <end position="769"/>
    </location>
</feature>
<feature type="domain" description="Helicase ATP-binding" evidence="2">
    <location>
        <begin position="207"/>
        <end position="373"/>
    </location>
</feature>
<dbReference type="GO" id="GO:0140097">
    <property type="term" value="F:catalytic activity, acting on DNA"/>
    <property type="evidence" value="ECO:0007669"/>
    <property type="project" value="UniProtKB-ARBA"/>
</dbReference>
<feature type="compositionally biased region" description="Polar residues" evidence="1">
    <location>
        <begin position="756"/>
        <end position="766"/>
    </location>
</feature>
<name>A0A1H8VVA9_9EURY</name>
<dbReference type="Pfam" id="PF13087">
    <property type="entry name" value="AAA_12"/>
    <property type="match status" value="1"/>
</dbReference>
<evidence type="ECO:0000259" key="3">
    <source>
        <dbReference type="PROSITE" id="PS51194"/>
    </source>
</evidence>
<dbReference type="InterPro" id="IPR014001">
    <property type="entry name" value="Helicase_ATP-bd"/>
</dbReference>
<dbReference type="Pfam" id="PF18741">
    <property type="entry name" value="MTES_1575"/>
    <property type="match status" value="1"/>
</dbReference>
<dbReference type="PANTHER" id="PTHR10887:SF530">
    <property type="entry name" value="SUPERFAMILY I DNA HELICASES"/>
    <property type="match status" value="1"/>
</dbReference>
<feature type="region of interest" description="Disordered" evidence="1">
    <location>
        <begin position="826"/>
        <end position="857"/>
    </location>
</feature>
<feature type="region of interest" description="Disordered" evidence="1">
    <location>
        <begin position="1140"/>
        <end position="1203"/>
    </location>
</feature>
<dbReference type="GO" id="GO:0005524">
    <property type="term" value="F:ATP binding"/>
    <property type="evidence" value="ECO:0007669"/>
    <property type="project" value="InterPro"/>
</dbReference>
<dbReference type="Pfam" id="PF13195">
    <property type="entry name" value="DUF4011"/>
    <property type="match status" value="1"/>
</dbReference>
<dbReference type="SMART" id="SM00487">
    <property type="entry name" value="DEXDc"/>
    <property type="match status" value="1"/>
</dbReference>
<dbReference type="Gene3D" id="3.40.50.300">
    <property type="entry name" value="P-loop containing nucleotide triphosphate hydrolases"/>
    <property type="match status" value="5"/>
</dbReference>
<reference evidence="5" key="1">
    <citation type="submission" date="2016-10" db="EMBL/GenBank/DDBJ databases">
        <authorList>
            <person name="Varghese N."/>
            <person name="Submissions S."/>
        </authorList>
    </citation>
    <scope>NUCLEOTIDE SEQUENCE [LARGE SCALE GENOMIC DNA]</scope>
    <source>
        <strain evidence="5">IBRC-M 10043</strain>
    </source>
</reference>
<dbReference type="Pfam" id="PF13086">
    <property type="entry name" value="AAA_11"/>
    <property type="match status" value="2"/>
</dbReference>
<dbReference type="EMBL" id="FOCX01000042">
    <property type="protein sequence ID" value="SEP19240.1"/>
    <property type="molecule type" value="Genomic_DNA"/>
</dbReference>
<dbReference type="Gene3D" id="3.40.960.10">
    <property type="entry name" value="VSR Endonuclease"/>
    <property type="match status" value="1"/>
</dbReference>
<feature type="compositionally biased region" description="Basic and acidic residues" evidence="1">
    <location>
        <begin position="743"/>
        <end position="752"/>
    </location>
</feature>
<feature type="compositionally biased region" description="Polar residues" evidence="1">
    <location>
        <begin position="828"/>
        <end position="841"/>
    </location>
</feature>
<feature type="compositionally biased region" description="Acidic residues" evidence="1">
    <location>
        <begin position="1180"/>
        <end position="1190"/>
    </location>
</feature>
<dbReference type="InterPro" id="IPR041679">
    <property type="entry name" value="DNA2/NAM7-like_C"/>
</dbReference>
<feature type="region of interest" description="Disordered" evidence="1">
    <location>
        <begin position="2592"/>
        <end position="2612"/>
    </location>
</feature>
<evidence type="ECO:0000313" key="5">
    <source>
        <dbReference type="Proteomes" id="UP000198775"/>
    </source>
</evidence>
<dbReference type="FunFam" id="3.40.960.10:FF:000002">
    <property type="entry name" value="DNA helicase related protein"/>
    <property type="match status" value="1"/>
</dbReference>
<sequence>MGRNIDDIADDRALGIQSTGENYYDKFLVKRPKTEWSPYIDETAKDLRSGIQISDLSLSKDNFGQELGTYYRRGLKKTAGRYADLPAVLEERVSDEKLGLLAYQLNELSYDISTTDLGIDDVEKATEAVIEKLLTRHVGEDMSVSFDLSGATVSDITTQLFNNATIASHVDLLLSEFENSASQGLLSLLDEPQMMTPLWEHQRDALQKWLEHDKRGYVDMATATGKTVLGLGAIALQYGELHPDDQSLGEIANPPDSNGSDDVLIVAHSDLILEQWRREFEKHLNIPQERTAGSNDITLEWGTIHFRTPQSLVNEDRVSYDLVLLDEAHHYATGSEWGSLLDEFDGDVLAMSGSVDDAGSDSERIKERLSNSIGPEIKRYTITDARTDGVIPSFDWEVHYAPYDVVGDDLKKTAERAERSFHDFQNRIQQGELSLETDRRLETYEDIRRFSHTNEGSSLKQQDEAFRDLVTRLFSRRTKQWNLSPMLDAVIDLVVEHHTTEKVVVLADSNAQVEELESRLTDIVANPSSVYLVSGSQSREEQRKTIDKFDEPESSGVLIGTGDLLGEGVDMQHASVAINMSTGGVNQELVQRIGRVLRNPTDTPKHAIFYNVVGVSPTEATAVPREDGKQLIEQAAGFCSLGHRFDKLPGFAISGSLDSSVISTLLDEGTEFIDLLDADGEYDWDKEIINRADLKALHDAVQANAGDVETILGEWEEYAWKHREERDVISDEGDTAESTDPVGDQRETDTSGEKAPSSSAEALSSTERNRIEDIVRLQPTKNDTLQQKWAFSSGRNVHEYLQSELTDYYFRDSDSLIWASDEAETLVNGDSSSDEGSVQPESDSDTEDTSTQEHPTSDELLDEIRRLKREQGDVPTKIEMTNRGAYPVNQFEDAFGSWTDAVREAGFEPHGSQNGKYTRDDVLSGLREVATKLGKSPSVNDVNEYAPFSATVVYNYFDSIGDARRAAGVDQLDDSEEPDEEEGRNEGVAGVKPNALAEHYELFQTFASLLERLIESKQTTYHVDGDEPINRWRAEVEDVVFGDGFAEDSPSYGQQQGDRNHHTMSEYRQAFGNGETVTEYQYAQTERLNDEDAAVLIEQQVIQPGKEIHLPVAPHSETPLPIAVSSDDELDEAMALLQEFPSNPDPATTEQHQSQSESEADEEDRKSDTTNPADGGETTAENDNDQESDPGTERDSAVLDQTIFWKQDVDPITEFEEEKSVREESAANGDSLDKKIDEWKSQLLDLTRRNKLVSFKPTKTKSLPFEDSNPTTIAEEIDDDGELYIRKRPVEDEDEKEENKQFDIAANELLPTRSPDEAANSLSQIALNNKQHLRERGVDSLYLSLGMLRWYSVDYSDDANRSPLFLAPVELEEKTIQDAEKHDYVLKPKADGLRLNPALRKKLAAEREISLPADEALSLAEIDAAFEAVHETLRGFERWTIQPDVVLGIFDFTKFSLYSDLERNRSAIKNNSIIRALNGEMEPLQEAEGNITTPRAAELDDVVDPIDTYQVLEADSSQQEAIEAAKRGKSFVLQGPPGTGKSQTIANIIAEKLAAGERVLFVSEKQAALDVVKNRLDDVGLGRFCLEVHGEKATNTDVLGSLETELKASKIKPADDRAKRLRKLQERRDTINQYRQQLFYTLEGWNLTAYQAFGIVSDHADAPRVDIGIAQPLSVKQETFETAVDELETLARFDEEIETYETSPWRHTTLRQWGVDTGDSMRQSLQWQVDAIEELEDISDDLATELGVRPASLAEFREVKQLLQHVSDRPNIAWQEAFFDGSFGEEGGRFQELADLEQERESLIDDLSDHYQRSFFSANGADLNNELAAYGMLKVVKPSYRSLKRKITNHTRDDYDPSHDQLLEDTRKLAEVQHLGDRRDEFRGIIQRLGPLYQGDETDWETLTQAQSWVAELDEYESAFTDPIVKSLIGGSLPSVDSLLERTHDVLADYDDAATFFENSMDVEKMRINGNPLHQTPLPELSETLQELHDGVPDLQRRVKFGSQLDTVRETICEEYVERFLQGDYKSGYLVPAFKKRFYTKWLNSVYERTDLGSFNADEMERYVEDFRRLDKEQQELAKIEVQHEVTKRRPSLNLEHASSAEQVLVRRETEKQRKHKPLRELFDEAGSFITKLTPCFMMSPLSVAQYLKADSIQFDTVVFDEASQIMPQDAVSSLIRADQAIIAGDTKQLPPTSFFQSDVETTEDVREDLDSILEETASVLPEKNLRWHYRSRTEELIQFSNYHYYNNSLRTFPENDPDVETGVSFEYVEDGVYDRGGSRQNQVEAQRVIDLIEEHAEERSDKSLGVVAFSSAQEQAIRDALAERREESPVLDAFVSQDDVLDEFFIKNLEMVQGDERDRMIFSVGYGPAQDGTISTNFGPLNKSGGERRLNVAVTRAKEQITVVCSMLPGDIDLSGSNSTGAKHFKNYLEYARKGEQALVRNDQVTDSLDFDSQFEKAVYDALEAEGYDVVSQVQSSSYSIDLAIKHPEQPGKFILGIECDGAAYHSSKTARDRDRTRQMVLESLGWTIHRIWSPDWTSNQEQQLKKIEEKVESLLHGESSTFDVTEVPSYEPEAIDIDSKTDHEAITEYQTPELSHSDRYSPNKQGQESALRNSLKDVVIQYGPIERETAFRTALDVWSESRLGKNVRQTFESILRKLKKSSEVFEKDGYLWPESDHLDFSVRVNTDAATRTIDEVPIEEVAKSVALLLEEGGKMTRDDLGLETSRLFGYQRRGDRIQNRIGAAINTLKEVNVIEENSETVTIQSDVEVDTQLLQTIYHSPPTQREENSSQDLA</sequence>
<dbReference type="InterPro" id="IPR049468">
    <property type="entry name" value="Restrct_endonuc-II-like_dom"/>
</dbReference>
<dbReference type="RefSeq" id="WP_092664256.1">
    <property type="nucleotide sequence ID" value="NZ_FOCX01000042.1"/>
</dbReference>
<evidence type="ECO:0008006" key="6">
    <source>
        <dbReference type="Google" id="ProtNLM"/>
    </source>
</evidence>
<dbReference type="Pfam" id="PF18780">
    <property type="entry name" value="HNH_repeat"/>
    <property type="match status" value="2"/>
</dbReference>
<protein>
    <recommendedName>
        <fullName evidence="6">Superfamily II DNA or RNA helicase</fullName>
    </recommendedName>
</protein>
<dbReference type="Pfam" id="PF19110">
    <property type="entry name" value="DUF5797"/>
    <property type="match status" value="1"/>
</dbReference>
<dbReference type="SUPFAM" id="SSF52540">
    <property type="entry name" value="P-loop containing nucleoside triphosphate hydrolases"/>
    <property type="match status" value="2"/>
</dbReference>
<dbReference type="GO" id="GO:0016787">
    <property type="term" value="F:hydrolase activity"/>
    <property type="evidence" value="ECO:0007669"/>
    <property type="project" value="InterPro"/>
</dbReference>
<dbReference type="GO" id="GO:0004386">
    <property type="term" value="F:helicase activity"/>
    <property type="evidence" value="ECO:0007669"/>
    <property type="project" value="InterPro"/>
</dbReference>
<evidence type="ECO:0000313" key="4">
    <source>
        <dbReference type="EMBL" id="SEP19240.1"/>
    </source>
</evidence>
<dbReference type="Pfam" id="PF00271">
    <property type="entry name" value="Helicase_C"/>
    <property type="match status" value="1"/>
</dbReference>
<evidence type="ECO:0000256" key="1">
    <source>
        <dbReference type="SAM" id="MobiDB-lite"/>
    </source>
</evidence>
<dbReference type="InterPro" id="IPR043815">
    <property type="entry name" value="DUF5797"/>
</dbReference>
<organism evidence="4 5">
    <name type="scientific">Halorientalis persicus</name>
    <dbReference type="NCBI Taxonomy" id="1367881"/>
    <lineage>
        <taxon>Archaea</taxon>
        <taxon>Methanobacteriati</taxon>
        <taxon>Methanobacteriota</taxon>
        <taxon>Stenosarchaea group</taxon>
        <taxon>Halobacteria</taxon>
        <taxon>Halobacteriales</taxon>
        <taxon>Haloarculaceae</taxon>
        <taxon>Halorientalis</taxon>
    </lineage>
</organism>
<dbReference type="PROSITE" id="PS51192">
    <property type="entry name" value="HELICASE_ATP_BIND_1"/>
    <property type="match status" value="1"/>
</dbReference>
<evidence type="ECO:0000259" key="2">
    <source>
        <dbReference type="PROSITE" id="PS51192"/>
    </source>
</evidence>
<dbReference type="GO" id="GO:0003677">
    <property type="term" value="F:DNA binding"/>
    <property type="evidence" value="ECO:0007669"/>
    <property type="project" value="InterPro"/>
</dbReference>
<dbReference type="InterPro" id="IPR001650">
    <property type="entry name" value="Helicase_C-like"/>
</dbReference>
<dbReference type="PROSITE" id="PS51194">
    <property type="entry name" value="HELICASE_CTER"/>
    <property type="match status" value="1"/>
</dbReference>
<feature type="compositionally biased region" description="Low complexity" evidence="1">
    <location>
        <begin position="1147"/>
        <end position="1157"/>
    </location>
</feature>
<dbReference type="Proteomes" id="UP000198775">
    <property type="component" value="Unassembled WGS sequence"/>
</dbReference>
<dbReference type="InterPro" id="IPR041677">
    <property type="entry name" value="DNA2/NAM7_AAA_11"/>
</dbReference>
<proteinExistence type="predicted"/>